<sequence length="139" mass="15694">MDAYQIMIGRPSSNSCALRTLMVLAWLLIAVSTSEVDFLWRTEAMLFDNEVKLSWEGGNPEFQYVGESDLLRGKIEALDWVKNKWEPLVVASKRAHSASLHELNLKDNHLNIDDPTGVTFVKLRGTKLVSQSPELLSHL</sequence>
<evidence type="ECO:0000256" key="1">
    <source>
        <dbReference type="SAM" id="SignalP"/>
    </source>
</evidence>
<protein>
    <submittedName>
        <fullName evidence="2">Secreted protein</fullName>
    </submittedName>
</protein>
<dbReference type="RefSeq" id="XP_007413273.1">
    <property type="nucleotide sequence ID" value="XM_007413211.1"/>
</dbReference>
<dbReference type="GeneID" id="18923730"/>
<keyword evidence="3" id="KW-1185">Reference proteome</keyword>
<gene>
    <name evidence="2" type="ORF">MELLADRAFT_109322</name>
</gene>
<accession>F4RW33</accession>
<dbReference type="EMBL" id="GL883124">
    <property type="protein sequence ID" value="EGG03479.1"/>
    <property type="molecule type" value="Genomic_DNA"/>
</dbReference>
<dbReference type="VEuPathDB" id="FungiDB:MELLADRAFT_109322"/>
<dbReference type="HOGENOM" id="CLU_1845544_0_0_1"/>
<dbReference type="KEGG" id="mlr:MELLADRAFT_109322"/>
<proteinExistence type="predicted"/>
<name>F4RW33_MELLP</name>
<dbReference type="InParanoid" id="F4RW33"/>
<dbReference type="Proteomes" id="UP000001072">
    <property type="component" value="Unassembled WGS sequence"/>
</dbReference>
<feature type="chain" id="PRO_5003321090" evidence="1">
    <location>
        <begin position="34"/>
        <end position="139"/>
    </location>
</feature>
<dbReference type="AlphaFoldDB" id="F4RW33"/>
<organism evidence="3">
    <name type="scientific">Melampsora larici-populina (strain 98AG31 / pathotype 3-4-7)</name>
    <name type="common">Poplar leaf rust fungus</name>
    <dbReference type="NCBI Taxonomy" id="747676"/>
    <lineage>
        <taxon>Eukaryota</taxon>
        <taxon>Fungi</taxon>
        <taxon>Dikarya</taxon>
        <taxon>Basidiomycota</taxon>
        <taxon>Pucciniomycotina</taxon>
        <taxon>Pucciniomycetes</taxon>
        <taxon>Pucciniales</taxon>
        <taxon>Melampsoraceae</taxon>
        <taxon>Melampsora</taxon>
    </lineage>
</organism>
<feature type="signal peptide" evidence="1">
    <location>
        <begin position="1"/>
        <end position="33"/>
    </location>
</feature>
<evidence type="ECO:0000313" key="3">
    <source>
        <dbReference type="Proteomes" id="UP000001072"/>
    </source>
</evidence>
<keyword evidence="1" id="KW-0732">Signal</keyword>
<reference evidence="3" key="1">
    <citation type="journal article" date="2011" name="Proc. Natl. Acad. Sci. U.S.A.">
        <title>Obligate biotrophy features unraveled by the genomic analysis of rust fungi.</title>
        <authorList>
            <person name="Duplessis S."/>
            <person name="Cuomo C.A."/>
            <person name="Lin Y.-C."/>
            <person name="Aerts A."/>
            <person name="Tisserant E."/>
            <person name="Veneault-Fourrey C."/>
            <person name="Joly D.L."/>
            <person name="Hacquard S."/>
            <person name="Amselem J."/>
            <person name="Cantarel B.L."/>
            <person name="Chiu R."/>
            <person name="Coutinho P.M."/>
            <person name="Feau N."/>
            <person name="Field M."/>
            <person name="Frey P."/>
            <person name="Gelhaye E."/>
            <person name="Goldberg J."/>
            <person name="Grabherr M.G."/>
            <person name="Kodira C.D."/>
            <person name="Kohler A."/>
            <person name="Kuees U."/>
            <person name="Lindquist E.A."/>
            <person name="Lucas S.M."/>
            <person name="Mago R."/>
            <person name="Mauceli E."/>
            <person name="Morin E."/>
            <person name="Murat C."/>
            <person name="Pangilinan J.L."/>
            <person name="Park R."/>
            <person name="Pearson M."/>
            <person name="Quesneville H."/>
            <person name="Rouhier N."/>
            <person name="Sakthikumar S."/>
            <person name="Salamov A.A."/>
            <person name="Schmutz J."/>
            <person name="Selles B."/>
            <person name="Shapiro H."/>
            <person name="Tanguay P."/>
            <person name="Tuskan G.A."/>
            <person name="Henrissat B."/>
            <person name="Van de Peer Y."/>
            <person name="Rouze P."/>
            <person name="Ellis J.G."/>
            <person name="Dodds P.N."/>
            <person name="Schein J.E."/>
            <person name="Zhong S."/>
            <person name="Hamelin R.C."/>
            <person name="Grigoriev I.V."/>
            <person name="Szabo L.J."/>
            <person name="Martin F."/>
        </authorList>
    </citation>
    <scope>NUCLEOTIDE SEQUENCE [LARGE SCALE GENOMIC DNA]</scope>
    <source>
        <strain evidence="3">98AG31 / pathotype 3-4-7</strain>
    </source>
</reference>
<dbReference type="OrthoDB" id="10450109at2759"/>
<evidence type="ECO:0000313" key="2">
    <source>
        <dbReference type="EMBL" id="EGG03479.1"/>
    </source>
</evidence>